<dbReference type="Pfam" id="PF09133">
    <property type="entry name" value="SANTA"/>
    <property type="match status" value="1"/>
</dbReference>
<feature type="non-terminal residue" evidence="4">
    <location>
        <position position="820"/>
    </location>
</feature>
<name>A0A813ITS5_POLGL</name>
<feature type="compositionally biased region" description="Basic residues" evidence="1">
    <location>
        <begin position="282"/>
        <end position="292"/>
    </location>
</feature>
<dbReference type="Gene3D" id="1.10.10.60">
    <property type="entry name" value="Homeodomain-like"/>
    <property type="match status" value="1"/>
</dbReference>
<dbReference type="InterPro" id="IPR015216">
    <property type="entry name" value="SANTA"/>
</dbReference>
<feature type="domain" description="SANTA" evidence="3">
    <location>
        <begin position="153"/>
        <end position="246"/>
    </location>
</feature>
<evidence type="ECO:0000256" key="2">
    <source>
        <dbReference type="SAM" id="Phobius"/>
    </source>
</evidence>
<sequence length="820" mass="87042">KAAHAAADPASKVTLGRTSAPGLQASAATLRCRCGFVVHSSCAYPPLPEKVAAVAAVRGWSCDACVQVQAFQAAVASGPNGRPQCLHDDFCCVCAGCGPESALGLVPCSSCRASFHPSCAVTQVPVPCGEAVATSAQSCPSCSAVRGRLADRVSLEQWSLELVSQAGGESGQRAVPVVRGVRLSATGPPGALWQTSEIVHVMEPRTLLTRTGQIVELRGPLCQQLADRLHLPRQLAQSFQAGFPQHAWLALLRYVSQPPPPAIIAALEACNHGQPQQARRPVAVRHHARRTKAGTAPPQKAGWTAADVAALRQALREIRPSQANYWQLVAQQVGRPTEECQRQAFGADAPAAPSGPGKRRATRGNVRDKENVAPPEEELAGAPQKDGPRRAKRVRAFLNARSFGSGRDFLQLEPSLADDEPAAASAAVPPPAAPPVAAANAESADVEKLAADVANSETSPPTAPTTTASAREAEASTTAGNSSAEVAVAEQAATNNNNNNSNNNNNNNNNSNNNNNNTSNTDNIQTHGLQTNERTNTSNTDNQSEAAPVAAATLPVGRPGLPDAPSPGSLLFLSSLHTGLTPEGPAAQRWQMDSSPGLADCFGGRRRLQFGEEEELDEAEDVLGLGDSSWEPKGLDGFICEARARRGRFLAARGRSEMAPGSPLRPVRTKELAARQEMHRAPALLRRVDGRDFARAALDTTPKSEASETSEDEMAPIANIPVLSSPGNTRDQLIGLQARLFQERLQSFCLVGRVWELLLLLLLLFVCLFVVVCLFVCLLLLSLFVVSCCCCCCCCCYLFCLLSLLVFSLFITWLLLLLQC</sequence>
<dbReference type="EMBL" id="CAJNNW010015468">
    <property type="protein sequence ID" value="CAE8657744.1"/>
    <property type="molecule type" value="Genomic_DNA"/>
</dbReference>
<keyword evidence="2" id="KW-0812">Transmembrane</keyword>
<proteinExistence type="predicted"/>
<evidence type="ECO:0000256" key="1">
    <source>
        <dbReference type="SAM" id="MobiDB-lite"/>
    </source>
</evidence>
<dbReference type="PANTHER" id="PTHR23353:SF23">
    <property type="entry name" value="PROTEIN HAIRLESS"/>
    <property type="match status" value="1"/>
</dbReference>
<keyword evidence="2" id="KW-1133">Transmembrane helix</keyword>
<organism evidence="4 5">
    <name type="scientific">Polarella glacialis</name>
    <name type="common">Dinoflagellate</name>
    <dbReference type="NCBI Taxonomy" id="89957"/>
    <lineage>
        <taxon>Eukaryota</taxon>
        <taxon>Sar</taxon>
        <taxon>Alveolata</taxon>
        <taxon>Dinophyceae</taxon>
        <taxon>Suessiales</taxon>
        <taxon>Suessiaceae</taxon>
        <taxon>Polarella</taxon>
    </lineage>
</organism>
<dbReference type="InterPro" id="IPR053019">
    <property type="entry name" value="GATA_zinc_finger"/>
</dbReference>
<reference evidence="4" key="1">
    <citation type="submission" date="2021-02" db="EMBL/GenBank/DDBJ databases">
        <authorList>
            <person name="Dougan E. K."/>
            <person name="Rhodes N."/>
            <person name="Thang M."/>
            <person name="Chan C."/>
        </authorList>
    </citation>
    <scope>NUCLEOTIDE SEQUENCE</scope>
</reference>
<feature type="region of interest" description="Disordered" evidence="1">
    <location>
        <begin position="276"/>
        <end position="301"/>
    </location>
</feature>
<feature type="compositionally biased region" description="Low complexity" evidence="1">
    <location>
        <begin position="454"/>
        <end position="521"/>
    </location>
</feature>
<keyword evidence="2" id="KW-0472">Membrane</keyword>
<dbReference type="PANTHER" id="PTHR23353">
    <property type="entry name" value="RAB-GAP/TBC-RELATED"/>
    <property type="match status" value="1"/>
</dbReference>
<accession>A0A813ITS5</accession>
<feature type="region of interest" description="Disordered" evidence="1">
    <location>
        <begin position="420"/>
        <end position="526"/>
    </location>
</feature>
<comment type="caution">
    <text evidence="4">The sequence shown here is derived from an EMBL/GenBank/DDBJ whole genome shotgun (WGS) entry which is preliminary data.</text>
</comment>
<feature type="transmembrane region" description="Helical" evidence="2">
    <location>
        <begin position="788"/>
        <end position="816"/>
    </location>
</feature>
<protein>
    <recommendedName>
        <fullName evidence="3">SANTA domain-containing protein</fullName>
    </recommendedName>
</protein>
<feature type="compositionally biased region" description="Low complexity" evidence="1">
    <location>
        <begin position="346"/>
        <end position="356"/>
    </location>
</feature>
<feature type="region of interest" description="Disordered" evidence="1">
    <location>
        <begin position="346"/>
        <end position="390"/>
    </location>
</feature>
<evidence type="ECO:0000259" key="3">
    <source>
        <dbReference type="Pfam" id="PF09133"/>
    </source>
</evidence>
<dbReference type="AlphaFoldDB" id="A0A813ITS5"/>
<evidence type="ECO:0000313" key="4">
    <source>
        <dbReference type="EMBL" id="CAE8657744.1"/>
    </source>
</evidence>
<dbReference type="Proteomes" id="UP000626109">
    <property type="component" value="Unassembled WGS sequence"/>
</dbReference>
<gene>
    <name evidence="4" type="ORF">PGLA2088_LOCUS13006</name>
</gene>
<feature type="transmembrane region" description="Helical" evidence="2">
    <location>
        <begin position="757"/>
        <end position="781"/>
    </location>
</feature>
<evidence type="ECO:0000313" key="5">
    <source>
        <dbReference type="Proteomes" id="UP000626109"/>
    </source>
</evidence>